<name>A0A5B7DRJ4_PORTR</name>
<keyword evidence="2" id="KW-1185">Reference proteome</keyword>
<evidence type="ECO:0000313" key="2">
    <source>
        <dbReference type="Proteomes" id="UP000324222"/>
    </source>
</evidence>
<accession>A0A5B7DRJ4</accession>
<dbReference type="EMBL" id="VSRR010001221">
    <property type="protein sequence ID" value="MPC23546.1"/>
    <property type="molecule type" value="Genomic_DNA"/>
</dbReference>
<sequence length="117" mass="12481">MTATAAYTPLLQPVQYSRRTFSVAPSVTETVAKAGEVCPECVQILTQSQTIGRGVPPDLSTKSISFSAFPQRIAPVHTFPYTAGEPTELISLSSFITLPHSPLTLTIHTPTHSPATS</sequence>
<organism evidence="1 2">
    <name type="scientific">Portunus trituberculatus</name>
    <name type="common">Swimming crab</name>
    <name type="synonym">Neptunus trituberculatus</name>
    <dbReference type="NCBI Taxonomy" id="210409"/>
    <lineage>
        <taxon>Eukaryota</taxon>
        <taxon>Metazoa</taxon>
        <taxon>Ecdysozoa</taxon>
        <taxon>Arthropoda</taxon>
        <taxon>Crustacea</taxon>
        <taxon>Multicrustacea</taxon>
        <taxon>Malacostraca</taxon>
        <taxon>Eumalacostraca</taxon>
        <taxon>Eucarida</taxon>
        <taxon>Decapoda</taxon>
        <taxon>Pleocyemata</taxon>
        <taxon>Brachyura</taxon>
        <taxon>Eubrachyura</taxon>
        <taxon>Portunoidea</taxon>
        <taxon>Portunidae</taxon>
        <taxon>Portuninae</taxon>
        <taxon>Portunus</taxon>
    </lineage>
</organism>
<reference evidence="1 2" key="1">
    <citation type="submission" date="2019-05" db="EMBL/GenBank/DDBJ databases">
        <title>Another draft genome of Portunus trituberculatus and its Hox gene families provides insights of decapod evolution.</title>
        <authorList>
            <person name="Jeong J.-H."/>
            <person name="Song I."/>
            <person name="Kim S."/>
            <person name="Choi T."/>
            <person name="Kim D."/>
            <person name="Ryu S."/>
            <person name="Kim W."/>
        </authorList>
    </citation>
    <scope>NUCLEOTIDE SEQUENCE [LARGE SCALE GENOMIC DNA]</scope>
    <source>
        <tissue evidence="1">Muscle</tissue>
    </source>
</reference>
<dbReference type="AlphaFoldDB" id="A0A5B7DRJ4"/>
<gene>
    <name evidence="1" type="ORF">E2C01_016600</name>
</gene>
<dbReference type="Proteomes" id="UP000324222">
    <property type="component" value="Unassembled WGS sequence"/>
</dbReference>
<evidence type="ECO:0000313" key="1">
    <source>
        <dbReference type="EMBL" id="MPC23546.1"/>
    </source>
</evidence>
<proteinExistence type="predicted"/>
<comment type="caution">
    <text evidence="1">The sequence shown here is derived from an EMBL/GenBank/DDBJ whole genome shotgun (WGS) entry which is preliminary data.</text>
</comment>
<protein>
    <submittedName>
        <fullName evidence="1">Uncharacterized protein</fullName>
    </submittedName>
</protein>